<evidence type="ECO:0000256" key="6">
    <source>
        <dbReference type="ARBA" id="ARBA00023163"/>
    </source>
</evidence>
<dbReference type="AlphaFoldDB" id="A0A1R3IIX9"/>
<evidence type="ECO:0000256" key="7">
    <source>
        <dbReference type="ARBA" id="ARBA00023242"/>
    </source>
</evidence>
<dbReference type="OrthoDB" id="1927254at2759"/>
<keyword evidence="12" id="KW-1185">Reference proteome</keyword>
<sequence length="428" mass="47433">MAEVSDSSAIKLFGKMIPLPTLNLEEDHDQLCFKEGSCDENLVSSPNSLGGGNNSDDEESENSSDHEIREDLKDPTSLSDITDNGRSQRKTSSIQTSKNEDISETTSTQDKISTLKKPDKILPCPRCNSKETKFCYYNNYNVNQPRHFCKNCQRYWTAGGTMRNVPVGSGRRKTKSSNSAAAIHYHHIVISEAIRAAAGMNKNQSSENNNSHVLTFGSSDSEYNLSEKTQINSIQKNHLGETLEKEGKPELKNNYPWFSSRVPCFSSRPAWPYPWESVPAMIPPPPAVLSCHPGFPVTFHHGQPYLQGYSVPSPWNVCENSPTTLGKHSRDDQNMKIPSPSANSEKENLSKTMKIDDPGETAKSSLLASLVLQSKKTNNSSSNSGGLFEGFKSKTNDERSNYRLEAFSMLRAANPAALSRSLNFHENT</sequence>
<name>A0A1R3IIX9_9ROSI</name>
<evidence type="ECO:0000313" key="12">
    <source>
        <dbReference type="Proteomes" id="UP000187203"/>
    </source>
</evidence>
<proteinExistence type="predicted"/>
<evidence type="ECO:0000256" key="5">
    <source>
        <dbReference type="ARBA" id="ARBA00023125"/>
    </source>
</evidence>
<keyword evidence="3" id="KW-0862">Zinc</keyword>
<evidence type="ECO:0000256" key="1">
    <source>
        <dbReference type="ARBA" id="ARBA00022723"/>
    </source>
</evidence>
<keyword evidence="4" id="KW-0805">Transcription regulation</keyword>
<feature type="domain" description="Dof-type" evidence="10">
    <location>
        <begin position="122"/>
        <end position="176"/>
    </location>
</feature>
<protein>
    <submittedName>
        <fullName evidence="11">Zinc finger, Dof-type</fullName>
    </submittedName>
</protein>
<dbReference type="InterPro" id="IPR045174">
    <property type="entry name" value="Dof"/>
</dbReference>
<evidence type="ECO:0000256" key="2">
    <source>
        <dbReference type="ARBA" id="ARBA00022771"/>
    </source>
</evidence>
<dbReference type="Proteomes" id="UP000187203">
    <property type="component" value="Unassembled WGS sequence"/>
</dbReference>
<feature type="region of interest" description="Disordered" evidence="9">
    <location>
        <begin position="43"/>
        <end position="114"/>
    </location>
</feature>
<evidence type="ECO:0000256" key="9">
    <source>
        <dbReference type="SAM" id="MobiDB-lite"/>
    </source>
</evidence>
<feature type="compositionally biased region" description="Basic and acidic residues" evidence="9">
    <location>
        <begin position="63"/>
        <end position="74"/>
    </location>
</feature>
<accession>A0A1R3IIX9</accession>
<comment type="caution">
    <text evidence="11">The sequence shown here is derived from an EMBL/GenBank/DDBJ whole genome shotgun (WGS) entry which is preliminary data.</text>
</comment>
<dbReference type="EMBL" id="AWUE01018132">
    <property type="protein sequence ID" value="OMO82510.1"/>
    <property type="molecule type" value="Genomic_DNA"/>
</dbReference>
<dbReference type="PANTHER" id="PTHR31089">
    <property type="entry name" value="CYCLIC DOF FACTOR 2"/>
    <property type="match status" value="1"/>
</dbReference>
<dbReference type="GO" id="GO:0003700">
    <property type="term" value="F:DNA-binding transcription factor activity"/>
    <property type="evidence" value="ECO:0007669"/>
    <property type="project" value="InterPro"/>
</dbReference>
<evidence type="ECO:0000259" key="10">
    <source>
        <dbReference type="PROSITE" id="PS50884"/>
    </source>
</evidence>
<feature type="region of interest" description="Disordered" evidence="9">
    <location>
        <begin position="375"/>
        <end position="394"/>
    </location>
</feature>
<keyword evidence="7 8" id="KW-0539">Nucleus</keyword>
<dbReference type="InterPro" id="IPR003851">
    <property type="entry name" value="Znf_Dof"/>
</dbReference>
<feature type="compositionally biased region" description="Polar residues" evidence="9">
    <location>
        <begin position="76"/>
        <end position="97"/>
    </location>
</feature>
<comment type="subcellular location">
    <subcellularLocation>
        <location evidence="8">Nucleus</location>
    </subcellularLocation>
</comment>
<gene>
    <name evidence="11" type="ORF">COLO4_22952</name>
</gene>
<evidence type="ECO:0000256" key="3">
    <source>
        <dbReference type="ARBA" id="ARBA00022833"/>
    </source>
</evidence>
<feature type="region of interest" description="Disordered" evidence="9">
    <location>
        <begin position="322"/>
        <end position="350"/>
    </location>
</feature>
<evidence type="ECO:0000256" key="8">
    <source>
        <dbReference type="PROSITE-ProRule" id="PRU00071"/>
    </source>
</evidence>
<dbReference type="Pfam" id="PF02701">
    <property type="entry name" value="Zn_ribbon_Dof"/>
    <property type="match status" value="1"/>
</dbReference>
<keyword evidence="6" id="KW-0804">Transcription</keyword>
<keyword evidence="1" id="KW-0479">Metal-binding</keyword>
<dbReference type="GO" id="GO:0005634">
    <property type="term" value="C:nucleus"/>
    <property type="evidence" value="ECO:0007669"/>
    <property type="project" value="UniProtKB-SubCell"/>
</dbReference>
<dbReference type="PROSITE" id="PS01361">
    <property type="entry name" value="ZF_DOF_1"/>
    <property type="match status" value="1"/>
</dbReference>
<evidence type="ECO:0000313" key="11">
    <source>
        <dbReference type="EMBL" id="OMO82510.1"/>
    </source>
</evidence>
<dbReference type="GO" id="GO:0003677">
    <property type="term" value="F:DNA binding"/>
    <property type="evidence" value="ECO:0007669"/>
    <property type="project" value="UniProtKB-UniRule"/>
</dbReference>
<keyword evidence="5 8" id="KW-0238">DNA-binding</keyword>
<keyword evidence="2 8" id="KW-0863">Zinc-finger</keyword>
<dbReference type="PROSITE" id="PS50884">
    <property type="entry name" value="ZF_DOF_2"/>
    <property type="match status" value="1"/>
</dbReference>
<organism evidence="11 12">
    <name type="scientific">Corchorus olitorius</name>
    <dbReference type="NCBI Taxonomy" id="93759"/>
    <lineage>
        <taxon>Eukaryota</taxon>
        <taxon>Viridiplantae</taxon>
        <taxon>Streptophyta</taxon>
        <taxon>Embryophyta</taxon>
        <taxon>Tracheophyta</taxon>
        <taxon>Spermatophyta</taxon>
        <taxon>Magnoliopsida</taxon>
        <taxon>eudicotyledons</taxon>
        <taxon>Gunneridae</taxon>
        <taxon>Pentapetalae</taxon>
        <taxon>rosids</taxon>
        <taxon>malvids</taxon>
        <taxon>Malvales</taxon>
        <taxon>Malvaceae</taxon>
        <taxon>Grewioideae</taxon>
        <taxon>Apeibeae</taxon>
        <taxon>Corchorus</taxon>
    </lineage>
</organism>
<evidence type="ECO:0000256" key="4">
    <source>
        <dbReference type="ARBA" id="ARBA00023015"/>
    </source>
</evidence>
<reference evidence="12" key="1">
    <citation type="submission" date="2013-09" db="EMBL/GenBank/DDBJ databases">
        <title>Corchorus olitorius genome sequencing.</title>
        <authorList>
            <person name="Alam M."/>
            <person name="Haque M.S."/>
            <person name="Islam M.S."/>
            <person name="Emdad E.M."/>
            <person name="Islam M.M."/>
            <person name="Ahmed B."/>
            <person name="Halim A."/>
            <person name="Hossen Q.M.M."/>
            <person name="Hossain M.Z."/>
            <person name="Ahmed R."/>
            <person name="Khan M.M."/>
            <person name="Islam R."/>
            <person name="Rashid M.M."/>
            <person name="Khan S.A."/>
            <person name="Rahman M.S."/>
            <person name="Alam M."/>
            <person name="Yahiya A.S."/>
            <person name="Khan M.S."/>
            <person name="Azam M.S."/>
            <person name="Haque T."/>
            <person name="Lashkar M.Z.H."/>
            <person name="Akhand A.I."/>
            <person name="Morshed G."/>
            <person name="Roy S."/>
            <person name="Uddin K.S."/>
            <person name="Rabeya T."/>
            <person name="Hossain A.S."/>
            <person name="Chowdhury A."/>
            <person name="Snigdha A.R."/>
            <person name="Mortoza M.S."/>
            <person name="Matin S.A."/>
            <person name="Hoque S.M.E."/>
            <person name="Islam M.K."/>
            <person name="Roy D.K."/>
            <person name="Haider R."/>
            <person name="Moosa M.M."/>
            <person name="Elias S.M."/>
            <person name="Hasan A.M."/>
            <person name="Jahan S."/>
            <person name="Shafiuddin M."/>
            <person name="Mahmood N."/>
            <person name="Shommy N.S."/>
        </authorList>
    </citation>
    <scope>NUCLEOTIDE SEQUENCE [LARGE SCALE GENOMIC DNA]</scope>
    <source>
        <strain evidence="12">cv. O-4</strain>
    </source>
</reference>
<dbReference type="GO" id="GO:0008270">
    <property type="term" value="F:zinc ion binding"/>
    <property type="evidence" value="ECO:0007669"/>
    <property type="project" value="UniProtKB-KW"/>
</dbReference>
<dbReference type="PANTHER" id="PTHR31089:SF78">
    <property type="entry name" value="CYCLIC DOF FACTOR 5"/>
    <property type="match status" value="1"/>
</dbReference>
<dbReference type="STRING" id="93759.A0A1R3IIX9"/>